<name>A0A834WE17_9FABA</name>
<accession>A0A834WE17</accession>
<dbReference type="AlphaFoldDB" id="A0A834WE17"/>
<feature type="compositionally biased region" description="Basic residues" evidence="1">
    <location>
        <begin position="47"/>
        <end position="58"/>
    </location>
</feature>
<comment type="caution">
    <text evidence="2">The sequence shown here is derived from an EMBL/GenBank/DDBJ whole genome shotgun (WGS) entry which is preliminary data.</text>
</comment>
<gene>
    <name evidence="2" type="ORF">G2W53_025315</name>
</gene>
<sequence length="282" mass="32854">MKKTVRWQSKQMLSSGYRQPKFLPHIQIFPNHPTRKLPIKAMHQLRHHKFHRRQRQRHSGALPPTRPERLGSPRLAWPHEALAMALRGVALGLSMTRGWRRSSERAHSMTVLDVSVVPMIMSRRRPLMLVLVGKARQKISRIKSAGKPQYLLKNTLQIKPIILTSSQYHLTRDLLYNLPHLLRHVHHLTRRRRLLHRRHHDPHLLLPQPTESLHLGRTQQMHRTQLPYVAPIRTVLRKSHALRPVRVLSRKHLGAVGENGVVRLEEQLGGFGGRHHHGWDAS</sequence>
<keyword evidence="3" id="KW-1185">Reference proteome</keyword>
<evidence type="ECO:0000256" key="1">
    <source>
        <dbReference type="SAM" id="MobiDB-lite"/>
    </source>
</evidence>
<dbReference type="EMBL" id="JAAIUW010000008">
    <property type="protein sequence ID" value="KAF7819860.1"/>
    <property type="molecule type" value="Genomic_DNA"/>
</dbReference>
<reference evidence="2" key="1">
    <citation type="submission" date="2020-09" db="EMBL/GenBank/DDBJ databases">
        <title>Genome-Enabled Discovery of Anthraquinone Biosynthesis in Senna tora.</title>
        <authorList>
            <person name="Kang S.-H."/>
            <person name="Pandey R.P."/>
            <person name="Lee C.-M."/>
            <person name="Sim J.-S."/>
            <person name="Jeong J.-T."/>
            <person name="Choi B.-S."/>
            <person name="Jung M."/>
            <person name="Ginzburg D."/>
            <person name="Zhao K."/>
            <person name="Won S.Y."/>
            <person name="Oh T.-J."/>
            <person name="Yu Y."/>
            <person name="Kim N.-H."/>
            <person name="Lee O.R."/>
            <person name="Lee T.-H."/>
            <person name="Bashyal P."/>
            <person name="Kim T.-S."/>
            <person name="Lee W.-H."/>
            <person name="Kawkins C."/>
            <person name="Kim C.-K."/>
            <person name="Kim J.S."/>
            <person name="Ahn B.O."/>
            <person name="Rhee S.Y."/>
            <person name="Sohng J.K."/>
        </authorList>
    </citation>
    <scope>NUCLEOTIDE SEQUENCE</scope>
    <source>
        <tissue evidence="2">Leaf</tissue>
    </source>
</reference>
<proteinExistence type="predicted"/>
<evidence type="ECO:0000313" key="3">
    <source>
        <dbReference type="Proteomes" id="UP000634136"/>
    </source>
</evidence>
<protein>
    <submittedName>
        <fullName evidence="2">Cytochrome P450 CYP736A12</fullName>
    </submittedName>
</protein>
<evidence type="ECO:0000313" key="2">
    <source>
        <dbReference type="EMBL" id="KAF7819860.1"/>
    </source>
</evidence>
<feature type="region of interest" description="Disordered" evidence="1">
    <location>
        <begin position="47"/>
        <end position="70"/>
    </location>
</feature>
<organism evidence="2 3">
    <name type="scientific">Senna tora</name>
    <dbReference type="NCBI Taxonomy" id="362788"/>
    <lineage>
        <taxon>Eukaryota</taxon>
        <taxon>Viridiplantae</taxon>
        <taxon>Streptophyta</taxon>
        <taxon>Embryophyta</taxon>
        <taxon>Tracheophyta</taxon>
        <taxon>Spermatophyta</taxon>
        <taxon>Magnoliopsida</taxon>
        <taxon>eudicotyledons</taxon>
        <taxon>Gunneridae</taxon>
        <taxon>Pentapetalae</taxon>
        <taxon>rosids</taxon>
        <taxon>fabids</taxon>
        <taxon>Fabales</taxon>
        <taxon>Fabaceae</taxon>
        <taxon>Caesalpinioideae</taxon>
        <taxon>Cassia clade</taxon>
        <taxon>Senna</taxon>
    </lineage>
</organism>
<dbReference type="Proteomes" id="UP000634136">
    <property type="component" value="Unassembled WGS sequence"/>
</dbReference>